<proteinExistence type="predicted"/>
<evidence type="ECO:0000313" key="2">
    <source>
        <dbReference type="Proteomes" id="UP000789525"/>
    </source>
</evidence>
<feature type="non-terminal residue" evidence="1">
    <location>
        <position position="68"/>
    </location>
</feature>
<keyword evidence="2" id="KW-1185">Reference proteome</keyword>
<protein>
    <submittedName>
        <fullName evidence="1">3363_t:CDS:1</fullName>
    </submittedName>
</protein>
<reference evidence="1" key="1">
    <citation type="submission" date="2021-06" db="EMBL/GenBank/DDBJ databases">
        <authorList>
            <person name="Kallberg Y."/>
            <person name="Tangrot J."/>
            <person name="Rosling A."/>
        </authorList>
    </citation>
    <scope>NUCLEOTIDE SEQUENCE</scope>
    <source>
        <strain evidence="1">CL356</strain>
    </source>
</reference>
<dbReference type="Proteomes" id="UP000789525">
    <property type="component" value="Unassembled WGS sequence"/>
</dbReference>
<feature type="non-terminal residue" evidence="1">
    <location>
        <position position="1"/>
    </location>
</feature>
<organism evidence="1 2">
    <name type="scientific">Acaulospora colombiana</name>
    <dbReference type="NCBI Taxonomy" id="27376"/>
    <lineage>
        <taxon>Eukaryota</taxon>
        <taxon>Fungi</taxon>
        <taxon>Fungi incertae sedis</taxon>
        <taxon>Mucoromycota</taxon>
        <taxon>Glomeromycotina</taxon>
        <taxon>Glomeromycetes</taxon>
        <taxon>Diversisporales</taxon>
        <taxon>Acaulosporaceae</taxon>
        <taxon>Acaulospora</taxon>
    </lineage>
</organism>
<name>A0ACA9QC18_9GLOM</name>
<gene>
    <name evidence="1" type="ORF">ACOLOM_LOCUS12397</name>
</gene>
<accession>A0ACA9QC18</accession>
<comment type="caution">
    <text evidence="1">The sequence shown here is derived from an EMBL/GenBank/DDBJ whole genome shotgun (WGS) entry which is preliminary data.</text>
</comment>
<evidence type="ECO:0000313" key="1">
    <source>
        <dbReference type="EMBL" id="CAG8745223.1"/>
    </source>
</evidence>
<sequence length="68" mass="8107">NRRDLCDCTSTVILDISFCLTTRHEDGELIDVLVKSKKTRSLEIYDRAKRFYEDHRDFIEKLDDGELR</sequence>
<dbReference type="EMBL" id="CAJVPT010050050">
    <property type="protein sequence ID" value="CAG8745223.1"/>
    <property type="molecule type" value="Genomic_DNA"/>
</dbReference>